<evidence type="ECO:0000313" key="3">
    <source>
        <dbReference type="Proteomes" id="UP000195570"/>
    </source>
</evidence>
<keyword evidence="1" id="KW-1133">Transmembrane helix</keyword>
<dbReference type="GeneID" id="92379813"/>
<proteinExistence type="predicted"/>
<dbReference type="AlphaFoldDB" id="A0A1G4I9W1"/>
<evidence type="ECO:0008006" key="4">
    <source>
        <dbReference type="Google" id="ProtNLM"/>
    </source>
</evidence>
<name>A0A1G4I9W1_TRYEQ</name>
<keyword evidence="1" id="KW-0812">Transmembrane</keyword>
<feature type="transmembrane region" description="Helical" evidence="1">
    <location>
        <begin position="101"/>
        <end position="120"/>
    </location>
</feature>
<evidence type="ECO:0000313" key="2">
    <source>
        <dbReference type="EMBL" id="SCU68618.1"/>
    </source>
</evidence>
<organism evidence="2 3">
    <name type="scientific">Trypanosoma equiperdum</name>
    <dbReference type="NCBI Taxonomy" id="5694"/>
    <lineage>
        <taxon>Eukaryota</taxon>
        <taxon>Discoba</taxon>
        <taxon>Euglenozoa</taxon>
        <taxon>Kinetoplastea</taxon>
        <taxon>Metakinetoplastina</taxon>
        <taxon>Trypanosomatida</taxon>
        <taxon>Trypanosomatidae</taxon>
        <taxon>Trypanosoma</taxon>
    </lineage>
</organism>
<dbReference type="Proteomes" id="UP000195570">
    <property type="component" value="Unassembled WGS sequence"/>
</dbReference>
<sequence length="129" mass="14741">MVSLLALEVNALIVPAFIVFVLFIIPIPLLSRAMSRAMGYAERVNFYGVSVLTIVTVTTFTGFVLQVIDWRRKYSGGKPSFAEMTMEIDWEGRKWRLERNMYIHALATVLSAAVMKFARLHNALEKKER</sequence>
<keyword evidence="3" id="KW-1185">Reference proteome</keyword>
<feature type="transmembrane region" description="Helical" evidence="1">
    <location>
        <begin position="46"/>
        <end position="68"/>
    </location>
</feature>
<dbReference type="EMBL" id="CZPT02001022">
    <property type="protein sequence ID" value="SCU68618.1"/>
    <property type="molecule type" value="Genomic_DNA"/>
</dbReference>
<evidence type="ECO:0000256" key="1">
    <source>
        <dbReference type="SAM" id="Phobius"/>
    </source>
</evidence>
<dbReference type="VEuPathDB" id="TriTrypDB:TEOVI_000587400"/>
<feature type="transmembrane region" description="Helical" evidence="1">
    <location>
        <begin position="12"/>
        <end position="34"/>
    </location>
</feature>
<keyword evidence="1" id="KW-0472">Membrane</keyword>
<reference evidence="2" key="1">
    <citation type="submission" date="2016-09" db="EMBL/GenBank/DDBJ databases">
        <authorList>
            <person name="Hebert L."/>
            <person name="Moumen B."/>
        </authorList>
    </citation>
    <scope>NUCLEOTIDE SEQUENCE [LARGE SCALE GENOMIC DNA]</scope>
    <source>
        <strain evidence="2">OVI</strain>
    </source>
</reference>
<dbReference type="RefSeq" id="XP_067079748.1">
    <property type="nucleotide sequence ID" value="XM_067223647.1"/>
</dbReference>
<protein>
    <recommendedName>
        <fullName evidence="4">BAP29/BAP31 transmembrane domain-containing protein</fullName>
    </recommendedName>
</protein>
<accession>A0A1G4I9W1</accession>
<comment type="caution">
    <text evidence="2">The sequence shown here is derived from an EMBL/GenBank/DDBJ whole genome shotgun (WGS) entry which is preliminary data.</text>
</comment>
<gene>
    <name evidence="2" type="ORF">TEOVI_000587400</name>
</gene>